<proteinExistence type="predicted"/>
<dbReference type="EMBL" id="JAQMLS010000004">
    <property type="protein sequence ID" value="MDB8741712.1"/>
    <property type="molecule type" value="Genomic_DNA"/>
</dbReference>
<dbReference type="Proteomes" id="UP001211421">
    <property type="component" value="Unassembled WGS sequence"/>
</dbReference>
<evidence type="ECO:0000313" key="2">
    <source>
        <dbReference type="Proteomes" id="UP001211421"/>
    </source>
</evidence>
<sequence>MNIDEIFSKSASYLIYEKGYEDYISGKDVTLGRPVGDDTVVWVAPSAEIDEAIIKTKSRC</sequence>
<evidence type="ECO:0000313" key="1">
    <source>
        <dbReference type="EMBL" id="MDB8741712.1"/>
    </source>
</evidence>
<name>A0AAW6E479_9FIRM</name>
<dbReference type="AlphaFoldDB" id="A0AAW6E479"/>
<reference evidence="1" key="1">
    <citation type="submission" date="2023-01" db="EMBL/GenBank/DDBJ databases">
        <title>Human gut microbiome strain richness.</title>
        <authorList>
            <person name="Chen-Liaw A."/>
        </authorList>
    </citation>
    <scope>NUCLEOTIDE SEQUENCE</scope>
    <source>
        <strain evidence="1">D59st1_B8_D59t2_181005</strain>
    </source>
</reference>
<accession>A0AAW6E479</accession>
<comment type="caution">
    <text evidence="1">The sequence shown here is derived from an EMBL/GenBank/DDBJ whole genome shotgun (WGS) entry which is preliminary data.</text>
</comment>
<dbReference type="RefSeq" id="WP_195551410.1">
    <property type="nucleotide sequence ID" value="NZ_JADMNX010000004.1"/>
</dbReference>
<gene>
    <name evidence="1" type="ORF">PNV70_06480</name>
</gene>
<organism evidence="1 2">
    <name type="scientific">Ruminococcus bicirculans</name>
    <name type="common">ex Wegman et al. 2014</name>
    <dbReference type="NCBI Taxonomy" id="1160721"/>
    <lineage>
        <taxon>Bacteria</taxon>
        <taxon>Bacillati</taxon>
        <taxon>Bacillota</taxon>
        <taxon>Clostridia</taxon>
        <taxon>Eubacteriales</taxon>
        <taxon>Oscillospiraceae</taxon>
        <taxon>Ruminococcus</taxon>
    </lineage>
</organism>
<protein>
    <submittedName>
        <fullName evidence="1">Uncharacterized protein</fullName>
    </submittedName>
</protein>